<reference evidence="2" key="1">
    <citation type="submission" date="2018-11" db="EMBL/GenBank/DDBJ databases">
        <authorList>
            <consortium name="Pathogen Informatics"/>
        </authorList>
    </citation>
    <scope>NUCLEOTIDE SEQUENCE</scope>
</reference>
<feature type="region of interest" description="Disordered" evidence="1">
    <location>
        <begin position="1"/>
        <end position="36"/>
    </location>
</feature>
<evidence type="ECO:0000256" key="1">
    <source>
        <dbReference type="SAM" id="MobiDB-lite"/>
    </source>
</evidence>
<proteinExistence type="predicted"/>
<dbReference type="EMBL" id="CAAALY010277404">
    <property type="protein sequence ID" value="VEL42901.1"/>
    <property type="molecule type" value="Genomic_DNA"/>
</dbReference>
<dbReference type="AlphaFoldDB" id="A0A448XR64"/>
<evidence type="ECO:0000313" key="3">
    <source>
        <dbReference type="Proteomes" id="UP000784294"/>
    </source>
</evidence>
<comment type="caution">
    <text evidence="2">The sequence shown here is derived from an EMBL/GenBank/DDBJ whole genome shotgun (WGS) entry which is preliminary data.</text>
</comment>
<sequence>MEASNSNVDLSLQDTPPKAMEPDNKSTLPSLPPEATEKPYSLHIARLHLSEPTTASLFASYPTAVNFSPELTQVGPQAFS</sequence>
<feature type="compositionally biased region" description="Polar residues" evidence="1">
    <location>
        <begin position="1"/>
        <end position="14"/>
    </location>
</feature>
<accession>A0A448XR64</accession>
<dbReference type="Proteomes" id="UP000784294">
    <property type="component" value="Unassembled WGS sequence"/>
</dbReference>
<keyword evidence="3" id="KW-1185">Reference proteome</keyword>
<protein>
    <submittedName>
        <fullName evidence="2">Uncharacterized protein</fullName>
    </submittedName>
</protein>
<gene>
    <name evidence="2" type="ORF">PXEA_LOCUS36341</name>
</gene>
<evidence type="ECO:0000313" key="2">
    <source>
        <dbReference type="EMBL" id="VEL42901.1"/>
    </source>
</evidence>
<organism evidence="2 3">
    <name type="scientific">Protopolystoma xenopodis</name>
    <dbReference type="NCBI Taxonomy" id="117903"/>
    <lineage>
        <taxon>Eukaryota</taxon>
        <taxon>Metazoa</taxon>
        <taxon>Spiralia</taxon>
        <taxon>Lophotrochozoa</taxon>
        <taxon>Platyhelminthes</taxon>
        <taxon>Monogenea</taxon>
        <taxon>Polyopisthocotylea</taxon>
        <taxon>Polystomatidea</taxon>
        <taxon>Polystomatidae</taxon>
        <taxon>Protopolystoma</taxon>
    </lineage>
</organism>
<name>A0A448XR64_9PLAT</name>